<name>A0A9N7LB34_9BACT</name>
<accession>A0A9N7LB34</accession>
<keyword evidence="6" id="KW-1185">Reference proteome</keyword>
<dbReference type="InterPro" id="IPR011050">
    <property type="entry name" value="Pectin_lyase_fold/virulence"/>
</dbReference>
<dbReference type="PANTHER" id="PTHR40088:SF2">
    <property type="entry name" value="SECRETED SUGAR HYDROLASE"/>
    <property type="match status" value="1"/>
</dbReference>
<proteinExistence type="predicted"/>
<evidence type="ECO:0000313" key="6">
    <source>
        <dbReference type="Proteomes" id="UP000287394"/>
    </source>
</evidence>
<dbReference type="PANTHER" id="PTHR40088">
    <property type="entry name" value="PECTATE LYASE (EUROFUNG)"/>
    <property type="match status" value="1"/>
</dbReference>
<evidence type="ECO:0000259" key="4">
    <source>
        <dbReference type="Pfam" id="PF13229"/>
    </source>
</evidence>
<dbReference type="InterPro" id="IPR012334">
    <property type="entry name" value="Pectin_lyas_fold"/>
</dbReference>
<dbReference type="EMBL" id="AP025739">
    <property type="protein sequence ID" value="BDI34247.1"/>
    <property type="molecule type" value="Genomic_DNA"/>
</dbReference>
<feature type="domain" description="Right handed beta helix" evidence="4">
    <location>
        <begin position="256"/>
        <end position="463"/>
    </location>
</feature>
<dbReference type="InterPro" id="IPR006626">
    <property type="entry name" value="PbH1"/>
</dbReference>
<dbReference type="InterPro" id="IPR039448">
    <property type="entry name" value="Beta_helix"/>
</dbReference>
<evidence type="ECO:0000256" key="3">
    <source>
        <dbReference type="ARBA" id="ARBA00022729"/>
    </source>
</evidence>
<dbReference type="SMART" id="SM00710">
    <property type="entry name" value="PbH1"/>
    <property type="match status" value="7"/>
</dbReference>
<evidence type="ECO:0000313" key="5">
    <source>
        <dbReference type="EMBL" id="BDI34247.1"/>
    </source>
</evidence>
<dbReference type="AlphaFoldDB" id="A0A9N7LB34"/>
<dbReference type="GO" id="GO:0005576">
    <property type="term" value="C:extracellular region"/>
    <property type="evidence" value="ECO:0007669"/>
    <property type="project" value="UniProtKB-SubCell"/>
</dbReference>
<dbReference type="KEGG" id="ccot:CCAX7_62980"/>
<dbReference type="GO" id="GO:0016837">
    <property type="term" value="F:carbon-oxygen lyase activity, acting on polysaccharides"/>
    <property type="evidence" value="ECO:0007669"/>
    <property type="project" value="TreeGrafter"/>
</dbReference>
<dbReference type="NCBIfam" id="NF041518">
    <property type="entry name" value="choice_anch_Q"/>
    <property type="match status" value="1"/>
</dbReference>
<evidence type="ECO:0000256" key="2">
    <source>
        <dbReference type="ARBA" id="ARBA00022525"/>
    </source>
</evidence>
<sequence>MLLAFAALPQSAFAAFSNETTWSDGTNLYYKASYTGSYAHFQVYLDTDSSASTGYTVSGIGADYLIEDTGLYKSTANGGTWSWASASGVVTETTPVAGTVQFAVPLSAIGSPTSARIAFAGADASWTVTLDPTVVTYSTGGVSYYVSTSGSDSNAGTISAPWRTGQKAANTAAAGATVYFRAGSYAPFDVNVSGSSSGGYITFRNYPGEAAVIDGTGWVPSYDHGLIQISNHNYIKILGLEIRNGQSTSSTSSPAGVMVDGADSYIQILSCHIHDITNTASSNGNAHGILIRGNSSSGDIDNVTIDSNEINALKTGWSESCTLVGNVATFTVSNNLIHDNNNIGVVLAGGYGTSPLVDQARSGLVTGNTVFNCSTLANPYYSANTCAGLYVDGGTNIILERNLVRNCDIGVSASSENVGKVTSYVTARGNLIYKNATAAIEVGGYASSGTGGTDHCTFVNNTLYSNDTNNWWCGEIQIAWRTTNSIFKNNILYAGSQDVFVKDIATDGAAVGVFDYNDYYSTGGNTNAKWQWINQTAWDYTFASWKTASGQDAHSTYADPLFVSTTTPTLDTNTGSPARNTGTNLGSTVVGTLDYAGASRVQGTAIDMGAYEH</sequence>
<dbReference type="InterPro" id="IPR059226">
    <property type="entry name" value="Choice_anch_Q_dom"/>
</dbReference>
<dbReference type="SUPFAM" id="SSF51126">
    <property type="entry name" value="Pectin lyase-like"/>
    <property type="match status" value="1"/>
</dbReference>
<protein>
    <recommendedName>
        <fullName evidence="4">Right handed beta helix domain-containing protein</fullName>
    </recommendedName>
</protein>
<dbReference type="InterPro" id="IPR052052">
    <property type="entry name" value="Polysaccharide_Lyase_9"/>
</dbReference>
<reference evidence="5 6" key="1">
    <citation type="journal article" date="2019" name="Int. J. Syst. Evol. Microbiol.">
        <title>Capsulimonas corticalis gen. nov., sp. nov., an aerobic capsulated bacterium, of a novel bacterial order, Capsulimonadales ord. nov., of the class Armatimonadia of the phylum Armatimonadetes.</title>
        <authorList>
            <person name="Li J."/>
            <person name="Kudo C."/>
            <person name="Tonouchi A."/>
        </authorList>
    </citation>
    <scope>NUCLEOTIDE SEQUENCE [LARGE SCALE GENOMIC DNA]</scope>
    <source>
        <strain evidence="5 6">AX-7</strain>
    </source>
</reference>
<organism evidence="5 6">
    <name type="scientific">Capsulimonas corticalis</name>
    <dbReference type="NCBI Taxonomy" id="2219043"/>
    <lineage>
        <taxon>Bacteria</taxon>
        <taxon>Bacillati</taxon>
        <taxon>Armatimonadota</taxon>
        <taxon>Armatimonadia</taxon>
        <taxon>Capsulimonadales</taxon>
        <taxon>Capsulimonadaceae</taxon>
        <taxon>Capsulimonas</taxon>
    </lineage>
</organism>
<gene>
    <name evidence="5" type="ORF">CCAX7_62980</name>
</gene>
<dbReference type="Pfam" id="PF13229">
    <property type="entry name" value="Beta_helix"/>
    <property type="match status" value="1"/>
</dbReference>
<comment type="subcellular location">
    <subcellularLocation>
        <location evidence="1">Secreted</location>
    </subcellularLocation>
</comment>
<dbReference type="Proteomes" id="UP000287394">
    <property type="component" value="Chromosome"/>
</dbReference>
<dbReference type="Gene3D" id="2.160.20.10">
    <property type="entry name" value="Single-stranded right-handed beta-helix, Pectin lyase-like"/>
    <property type="match status" value="1"/>
</dbReference>
<keyword evidence="2" id="KW-0964">Secreted</keyword>
<evidence type="ECO:0000256" key="1">
    <source>
        <dbReference type="ARBA" id="ARBA00004613"/>
    </source>
</evidence>
<keyword evidence="3" id="KW-0732">Signal</keyword>